<evidence type="ECO:0000256" key="1">
    <source>
        <dbReference type="ARBA" id="ARBA00004651"/>
    </source>
</evidence>
<evidence type="ECO:0000313" key="9">
    <source>
        <dbReference type="EMBL" id="MDQ7911324.1"/>
    </source>
</evidence>
<dbReference type="SUPFAM" id="SSF103473">
    <property type="entry name" value="MFS general substrate transporter"/>
    <property type="match status" value="1"/>
</dbReference>
<feature type="transmembrane region" description="Helical" evidence="7">
    <location>
        <begin position="42"/>
        <end position="67"/>
    </location>
</feature>
<feature type="transmembrane region" description="Helical" evidence="7">
    <location>
        <begin position="347"/>
        <end position="370"/>
    </location>
</feature>
<keyword evidence="3" id="KW-1003">Cell membrane</keyword>
<feature type="transmembrane region" description="Helical" evidence="7">
    <location>
        <begin position="263"/>
        <end position="285"/>
    </location>
</feature>
<feature type="domain" description="Major facilitator superfamily (MFS) profile" evidence="8">
    <location>
        <begin position="22"/>
        <end position="405"/>
    </location>
</feature>
<feature type="transmembrane region" description="Helical" evidence="7">
    <location>
        <begin position="151"/>
        <end position="173"/>
    </location>
</feature>
<keyword evidence="6 7" id="KW-0472">Membrane</keyword>
<accession>A0ABU0ZWA9</accession>
<dbReference type="Proteomes" id="UP001230908">
    <property type="component" value="Unassembled WGS sequence"/>
</dbReference>
<evidence type="ECO:0000256" key="6">
    <source>
        <dbReference type="ARBA" id="ARBA00023136"/>
    </source>
</evidence>
<sequence>MAPRWVARGLASVPQVVRGNRNFRRVAAADLTSSLGATMSTLAFPLLVLSLGGSAVQAGSIATVSLATRLGFRLPAGHLVDQWNPRTVMIVSDLVRLAALASIPASVIWGGPHYPHLLAVALVEGVAAALFGPAVNVLIRDVVTPSQLPEALGLSQSVMALTNLVGPAAGGALFAVDPMLPFALDAASYGISALLLRRVAVRRSAPAEAAERGGLTAGIRWLLSERSLLSVLVFASVINLVSATLEVLVILDLRSQGLSGGHIGLILSCIGVSAVVGSLLAPVLCRRMSIPAILLGMGVAWTVVLATFGLHSSPWLVAVSLFALMLLSPTAGVVVGHALLSRTPRPLVGRVTATTSVLMMGLSALGPISAGALHEVFGAARGWLILALAMAVLTAASWVPLQSTRALASIPDREPDPPSDVEPDVDWVVPDRLPEDAYDVVAHWQWPGTNDWRPRGR</sequence>
<evidence type="ECO:0000259" key="8">
    <source>
        <dbReference type="PROSITE" id="PS50850"/>
    </source>
</evidence>
<name>A0ABU0ZWA9_9ACTN</name>
<dbReference type="InterPro" id="IPR020846">
    <property type="entry name" value="MFS_dom"/>
</dbReference>
<feature type="transmembrane region" description="Helical" evidence="7">
    <location>
        <begin position="88"/>
        <end position="111"/>
    </location>
</feature>
<gene>
    <name evidence="9" type="ORF">RB614_43230</name>
</gene>
<dbReference type="EMBL" id="JAVHUY010000078">
    <property type="protein sequence ID" value="MDQ7911324.1"/>
    <property type="molecule type" value="Genomic_DNA"/>
</dbReference>
<dbReference type="Gene3D" id="1.20.1250.20">
    <property type="entry name" value="MFS general substrate transporter like domains"/>
    <property type="match status" value="1"/>
</dbReference>
<keyword evidence="2" id="KW-0813">Transport</keyword>
<dbReference type="InterPro" id="IPR010290">
    <property type="entry name" value="TM_effector"/>
</dbReference>
<keyword evidence="4 7" id="KW-0812">Transmembrane</keyword>
<feature type="transmembrane region" description="Helical" evidence="7">
    <location>
        <begin position="292"/>
        <end position="310"/>
    </location>
</feature>
<dbReference type="PANTHER" id="PTHR23513">
    <property type="entry name" value="INTEGRAL MEMBRANE EFFLUX PROTEIN-RELATED"/>
    <property type="match status" value="1"/>
</dbReference>
<comment type="caution">
    <text evidence="9">The sequence shown here is derived from an EMBL/GenBank/DDBJ whole genome shotgun (WGS) entry which is preliminary data.</text>
</comment>
<reference evidence="9 10" key="1">
    <citation type="submission" date="2023-08" db="EMBL/GenBank/DDBJ databases">
        <title>Phytohabitans sansha sp. nov., isolated from marine sediment.</title>
        <authorList>
            <person name="Zhao Y."/>
            <person name="Yi K."/>
        </authorList>
    </citation>
    <scope>NUCLEOTIDE SEQUENCE [LARGE SCALE GENOMIC DNA]</scope>
    <source>
        <strain evidence="9 10">ZYX-F-186</strain>
    </source>
</reference>
<dbReference type="PANTHER" id="PTHR23513:SF6">
    <property type="entry name" value="MAJOR FACILITATOR SUPERFAMILY ASSOCIATED DOMAIN-CONTAINING PROTEIN"/>
    <property type="match status" value="1"/>
</dbReference>
<evidence type="ECO:0000256" key="5">
    <source>
        <dbReference type="ARBA" id="ARBA00022989"/>
    </source>
</evidence>
<keyword evidence="5 7" id="KW-1133">Transmembrane helix</keyword>
<keyword evidence="10" id="KW-1185">Reference proteome</keyword>
<organism evidence="9 10">
    <name type="scientific">Phytohabitans maris</name>
    <dbReference type="NCBI Taxonomy" id="3071409"/>
    <lineage>
        <taxon>Bacteria</taxon>
        <taxon>Bacillati</taxon>
        <taxon>Actinomycetota</taxon>
        <taxon>Actinomycetes</taxon>
        <taxon>Micromonosporales</taxon>
        <taxon>Micromonosporaceae</taxon>
    </lineage>
</organism>
<proteinExistence type="predicted"/>
<dbReference type="InterPro" id="IPR036259">
    <property type="entry name" value="MFS_trans_sf"/>
</dbReference>
<dbReference type="RefSeq" id="WP_308718539.1">
    <property type="nucleotide sequence ID" value="NZ_JAVHUY010000078.1"/>
</dbReference>
<evidence type="ECO:0000313" key="10">
    <source>
        <dbReference type="Proteomes" id="UP001230908"/>
    </source>
</evidence>
<evidence type="ECO:0000256" key="2">
    <source>
        <dbReference type="ARBA" id="ARBA00022448"/>
    </source>
</evidence>
<evidence type="ECO:0000256" key="3">
    <source>
        <dbReference type="ARBA" id="ARBA00022475"/>
    </source>
</evidence>
<comment type="subcellular location">
    <subcellularLocation>
        <location evidence="1">Cell membrane</location>
        <topology evidence="1">Multi-pass membrane protein</topology>
    </subcellularLocation>
</comment>
<feature type="transmembrane region" description="Helical" evidence="7">
    <location>
        <begin position="117"/>
        <end position="139"/>
    </location>
</feature>
<protein>
    <submittedName>
        <fullName evidence="9">MFS transporter</fullName>
    </submittedName>
</protein>
<feature type="transmembrane region" description="Helical" evidence="7">
    <location>
        <begin position="316"/>
        <end position="340"/>
    </location>
</feature>
<evidence type="ECO:0000256" key="7">
    <source>
        <dbReference type="SAM" id="Phobius"/>
    </source>
</evidence>
<feature type="transmembrane region" description="Helical" evidence="7">
    <location>
        <begin position="228"/>
        <end position="251"/>
    </location>
</feature>
<evidence type="ECO:0000256" key="4">
    <source>
        <dbReference type="ARBA" id="ARBA00022692"/>
    </source>
</evidence>
<dbReference type="PROSITE" id="PS50850">
    <property type="entry name" value="MFS"/>
    <property type="match status" value="1"/>
</dbReference>
<dbReference type="CDD" id="cd06173">
    <property type="entry name" value="MFS_MefA_like"/>
    <property type="match status" value="1"/>
</dbReference>
<feature type="transmembrane region" description="Helical" evidence="7">
    <location>
        <begin position="382"/>
        <end position="401"/>
    </location>
</feature>
<dbReference type="Pfam" id="PF05977">
    <property type="entry name" value="MFS_3"/>
    <property type="match status" value="1"/>
</dbReference>